<dbReference type="Pfam" id="PF00158">
    <property type="entry name" value="Sigma54_activat"/>
    <property type="match status" value="1"/>
</dbReference>
<dbReference type="PROSITE" id="PS50110">
    <property type="entry name" value="RESPONSE_REGULATORY"/>
    <property type="match status" value="1"/>
</dbReference>
<evidence type="ECO:0000256" key="6">
    <source>
        <dbReference type="ARBA" id="ARBA00023163"/>
    </source>
</evidence>
<keyword evidence="1 7" id="KW-0597">Phosphoprotein</keyword>
<evidence type="ECO:0000313" key="10">
    <source>
        <dbReference type="EMBL" id="MBT2991120.1"/>
    </source>
</evidence>
<reference evidence="10 11" key="1">
    <citation type="submission" date="2021-05" db="EMBL/GenBank/DDBJ databases">
        <title>Genetic and Functional Diversity in Clade A Lucinid endosymbionts from the Bahamas.</title>
        <authorList>
            <person name="Giani N.M."/>
            <person name="Engel A.S."/>
            <person name="Campbell B.J."/>
        </authorList>
    </citation>
    <scope>NUCLEOTIDE SEQUENCE [LARGE SCALE GENOMIC DNA]</scope>
    <source>
        <strain evidence="10">LUC16012Gg_MoonRockCtena</strain>
    </source>
</reference>
<evidence type="ECO:0000313" key="11">
    <source>
        <dbReference type="Proteomes" id="UP000770889"/>
    </source>
</evidence>
<dbReference type="PROSITE" id="PS00688">
    <property type="entry name" value="SIGMA54_INTERACT_3"/>
    <property type="match status" value="1"/>
</dbReference>
<dbReference type="PANTHER" id="PTHR32071:SF57">
    <property type="entry name" value="C4-DICARBOXYLATE TRANSPORT TRANSCRIPTIONAL REGULATORY PROTEIN DCTD"/>
    <property type="match status" value="1"/>
</dbReference>
<dbReference type="GO" id="GO:0006355">
    <property type="term" value="P:regulation of DNA-templated transcription"/>
    <property type="evidence" value="ECO:0007669"/>
    <property type="project" value="InterPro"/>
</dbReference>
<dbReference type="PROSITE" id="PS50045">
    <property type="entry name" value="SIGMA54_INTERACT_4"/>
    <property type="match status" value="1"/>
</dbReference>
<dbReference type="Gene3D" id="3.40.50.2300">
    <property type="match status" value="1"/>
</dbReference>
<keyword evidence="2" id="KW-0547">Nucleotide-binding</keyword>
<keyword evidence="6" id="KW-0804">Transcription</keyword>
<name>A0A944MCI2_9GAMM</name>
<dbReference type="Pfam" id="PF02954">
    <property type="entry name" value="HTH_8"/>
    <property type="match status" value="1"/>
</dbReference>
<dbReference type="SMART" id="SM00382">
    <property type="entry name" value="AAA"/>
    <property type="match status" value="1"/>
</dbReference>
<dbReference type="GO" id="GO:0000160">
    <property type="term" value="P:phosphorelay signal transduction system"/>
    <property type="evidence" value="ECO:0007669"/>
    <property type="project" value="UniProtKB-KW"/>
</dbReference>
<evidence type="ECO:0000256" key="1">
    <source>
        <dbReference type="ARBA" id="ARBA00022553"/>
    </source>
</evidence>
<dbReference type="InterPro" id="IPR002078">
    <property type="entry name" value="Sigma_54_int"/>
</dbReference>
<dbReference type="InterPro" id="IPR003593">
    <property type="entry name" value="AAA+_ATPase"/>
</dbReference>
<dbReference type="AlphaFoldDB" id="A0A944MCI2"/>
<evidence type="ECO:0000256" key="5">
    <source>
        <dbReference type="ARBA" id="ARBA00023015"/>
    </source>
</evidence>
<feature type="modified residue" description="4-aspartylphosphate" evidence="7">
    <location>
        <position position="55"/>
    </location>
</feature>
<dbReference type="InterPro" id="IPR001789">
    <property type="entry name" value="Sig_transdc_resp-reg_receiver"/>
</dbReference>
<dbReference type="Pfam" id="PF25601">
    <property type="entry name" value="AAA_lid_14"/>
    <property type="match status" value="1"/>
</dbReference>
<dbReference type="InterPro" id="IPR027417">
    <property type="entry name" value="P-loop_NTPase"/>
</dbReference>
<dbReference type="FunFam" id="3.40.50.300:FF:000006">
    <property type="entry name" value="DNA-binding transcriptional regulator NtrC"/>
    <property type="match status" value="1"/>
</dbReference>
<dbReference type="GO" id="GO:0005524">
    <property type="term" value="F:ATP binding"/>
    <property type="evidence" value="ECO:0007669"/>
    <property type="project" value="UniProtKB-KW"/>
</dbReference>
<dbReference type="Pfam" id="PF00072">
    <property type="entry name" value="Response_reg"/>
    <property type="match status" value="1"/>
</dbReference>
<dbReference type="PRINTS" id="PR01590">
    <property type="entry name" value="HTHFIS"/>
</dbReference>
<evidence type="ECO:0000256" key="7">
    <source>
        <dbReference type="PROSITE-ProRule" id="PRU00169"/>
    </source>
</evidence>
<keyword evidence="5" id="KW-0805">Transcription regulation</keyword>
<dbReference type="CDD" id="cd00009">
    <property type="entry name" value="AAA"/>
    <property type="match status" value="1"/>
</dbReference>
<dbReference type="Gene3D" id="3.40.50.300">
    <property type="entry name" value="P-loop containing nucleotide triphosphate hydrolases"/>
    <property type="match status" value="1"/>
</dbReference>
<dbReference type="InterPro" id="IPR025944">
    <property type="entry name" value="Sigma_54_int_dom_CS"/>
</dbReference>
<dbReference type="SUPFAM" id="SSF52540">
    <property type="entry name" value="P-loop containing nucleoside triphosphate hydrolases"/>
    <property type="match status" value="1"/>
</dbReference>
<dbReference type="InterPro" id="IPR058031">
    <property type="entry name" value="AAA_lid_NorR"/>
</dbReference>
<gene>
    <name evidence="10" type="ORF">KME65_19340</name>
</gene>
<dbReference type="SUPFAM" id="SSF52172">
    <property type="entry name" value="CheY-like"/>
    <property type="match status" value="1"/>
</dbReference>
<dbReference type="FunFam" id="3.40.50.2300:FF:000018">
    <property type="entry name" value="DNA-binding transcriptional regulator NtrC"/>
    <property type="match status" value="1"/>
</dbReference>
<comment type="caution">
    <text evidence="10">The sequence shown here is derived from an EMBL/GenBank/DDBJ whole genome shotgun (WGS) entry which is preliminary data.</text>
</comment>
<evidence type="ECO:0000259" key="8">
    <source>
        <dbReference type="PROSITE" id="PS50045"/>
    </source>
</evidence>
<organism evidence="10 11">
    <name type="scientific">Candidatus Thiodiazotropha taylori</name>
    <dbReference type="NCBI Taxonomy" id="2792791"/>
    <lineage>
        <taxon>Bacteria</taxon>
        <taxon>Pseudomonadati</taxon>
        <taxon>Pseudomonadota</taxon>
        <taxon>Gammaproteobacteria</taxon>
        <taxon>Chromatiales</taxon>
        <taxon>Sedimenticolaceae</taxon>
        <taxon>Candidatus Thiodiazotropha</taxon>
    </lineage>
</organism>
<dbReference type="InterPro" id="IPR002197">
    <property type="entry name" value="HTH_Fis"/>
</dbReference>
<proteinExistence type="predicted"/>
<keyword evidence="4" id="KW-0902">Two-component regulatory system</keyword>
<evidence type="ECO:0000256" key="3">
    <source>
        <dbReference type="ARBA" id="ARBA00022840"/>
    </source>
</evidence>
<feature type="domain" description="Response regulatory" evidence="9">
    <location>
        <begin position="6"/>
        <end position="120"/>
    </location>
</feature>
<dbReference type="Proteomes" id="UP000770889">
    <property type="component" value="Unassembled WGS sequence"/>
</dbReference>
<dbReference type="PROSITE" id="PS00675">
    <property type="entry name" value="SIGMA54_INTERACT_1"/>
    <property type="match status" value="1"/>
</dbReference>
<sequence length="450" mass="50574">MNTNPDVYFIDDEIDLRIANEQTLELAGFQVKVFEKAEEVLKLVSDQTSGIVVSDIRLPGIDGLALLQRLQQMDATLPIILITGHGDISMAVDAMQKGAYDFIEKPFSAERLVDTVRRALEKRRLILENRTLKSELDAENTLGPRIIGKTPAIKTLKKTINQLADTAADILLLGETGTGKELMARSLHEHSQRRDKNFVAVNCGAIPENLIESELFGHEKGAFTGAQALRIGKFEYANHGTVFLDEVESMPLPAQVRLLRVLQERSLERIGSNESIELDIRIIAATKVDLKTAAERGEFREDLYYRLNVVTLDLPPLRERREDIPLLFQHFLLVAAARYGKVAPAMPDNINQKLMAFNWPGNVRELRNVAERFVLLGDECGLQLDENSTISPCIPMTLPEHVEAFERAMIEQALSESGGVIKKTMDLLGLPRKTLYDKMQKYGLDKRLYK</sequence>
<dbReference type="SMART" id="SM00448">
    <property type="entry name" value="REC"/>
    <property type="match status" value="1"/>
</dbReference>
<protein>
    <submittedName>
        <fullName evidence="10">Sigma-54 dependent transcriptional regulator</fullName>
    </submittedName>
</protein>
<evidence type="ECO:0000259" key="9">
    <source>
        <dbReference type="PROSITE" id="PS50110"/>
    </source>
</evidence>
<dbReference type="SUPFAM" id="SSF46689">
    <property type="entry name" value="Homeodomain-like"/>
    <property type="match status" value="1"/>
</dbReference>
<dbReference type="PANTHER" id="PTHR32071">
    <property type="entry name" value="TRANSCRIPTIONAL REGULATORY PROTEIN"/>
    <property type="match status" value="1"/>
</dbReference>
<evidence type="ECO:0000256" key="4">
    <source>
        <dbReference type="ARBA" id="ARBA00023012"/>
    </source>
</evidence>
<evidence type="ECO:0000256" key="2">
    <source>
        <dbReference type="ARBA" id="ARBA00022741"/>
    </source>
</evidence>
<dbReference type="Gene3D" id="1.10.8.60">
    <property type="match status" value="1"/>
</dbReference>
<keyword evidence="3" id="KW-0067">ATP-binding</keyword>
<accession>A0A944MCI2</accession>
<dbReference type="InterPro" id="IPR025662">
    <property type="entry name" value="Sigma_54_int_dom_ATP-bd_1"/>
</dbReference>
<dbReference type="EMBL" id="JAHHGM010000027">
    <property type="protein sequence ID" value="MBT2991120.1"/>
    <property type="molecule type" value="Genomic_DNA"/>
</dbReference>
<feature type="domain" description="Sigma-54 factor interaction" evidence="8">
    <location>
        <begin position="146"/>
        <end position="375"/>
    </location>
</feature>
<dbReference type="InterPro" id="IPR009057">
    <property type="entry name" value="Homeodomain-like_sf"/>
</dbReference>
<dbReference type="Gene3D" id="1.10.10.60">
    <property type="entry name" value="Homeodomain-like"/>
    <property type="match status" value="1"/>
</dbReference>
<dbReference type="CDD" id="cd17549">
    <property type="entry name" value="REC_DctD-like"/>
    <property type="match status" value="1"/>
</dbReference>
<dbReference type="InterPro" id="IPR011006">
    <property type="entry name" value="CheY-like_superfamily"/>
</dbReference>
<dbReference type="GO" id="GO:0043565">
    <property type="term" value="F:sequence-specific DNA binding"/>
    <property type="evidence" value="ECO:0007669"/>
    <property type="project" value="InterPro"/>
</dbReference>